<gene>
    <name evidence="6" type="ORF">A3D56_04020</name>
</gene>
<dbReference type="Proteomes" id="UP000177943">
    <property type="component" value="Unassembled WGS sequence"/>
</dbReference>
<dbReference type="AlphaFoldDB" id="A0A1G2MNC4"/>
<dbReference type="GO" id="GO:0006189">
    <property type="term" value="P:'de novo' IMP biosynthetic process"/>
    <property type="evidence" value="ECO:0007669"/>
    <property type="project" value="TreeGrafter"/>
</dbReference>
<feature type="domain" description="Formyl transferase N-terminal" evidence="5">
    <location>
        <begin position="7"/>
        <end position="187"/>
    </location>
</feature>
<protein>
    <recommendedName>
        <fullName evidence="2">phosphoribosylglycinamide formyltransferase 1</fullName>
        <ecNumber evidence="2">2.1.2.2</ecNumber>
    </recommendedName>
</protein>
<name>A0A1G2MNC4_9BACT</name>
<keyword evidence="4" id="KW-0658">Purine biosynthesis</keyword>
<accession>A0A1G2MNC4</accession>
<dbReference type="SUPFAM" id="SSF53328">
    <property type="entry name" value="Formyltransferase"/>
    <property type="match status" value="1"/>
</dbReference>
<dbReference type="GO" id="GO:0005829">
    <property type="term" value="C:cytosol"/>
    <property type="evidence" value="ECO:0007669"/>
    <property type="project" value="TreeGrafter"/>
</dbReference>
<keyword evidence="3" id="KW-0808">Transferase</keyword>
<sequence length="224" mass="25143">MKKKTFLVFASGTPKDGGSGFKNVVEQSREKNLAYNVVAVVSNHREGGVREKAEKLKIPFKYFGPPWDEAGYRSLIEEFQPDFVTLSGWVKCVKGLNPAKTTNIHPGPTWDPFGGRGMYGHRVHEKVLEEFKAGRLIRTAVSMHFVTPVIDGGPVFLRVPVGLHSGDTVDTTAERVNKMEHAWQPVALHYLARGLITLDLNSRIVYSNELVVDNFWFPKSNFMV</sequence>
<evidence type="ECO:0000313" key="7">
    <source>
        <dbReference type="Proteomes" id="UP000177943"/>
    </source>
</evidence>
<evidence type="ECO:0000256" key="2">
    <source>
        <dbReference type="ARBA" id="ARBA00012254"/>
    </source>
</evidence>
<dbReference type="InterPro" id="IPR002376">
    <property type="entry name" value="Formyl_transf_N"/>
</dbReference>
<evidence type="ECO:0000259" key="5">
    <source>
        <dbReference type="Pfam" id="PF00551"/>
    </source>
</evidence>
<dbReference type="EC" id="2.1.2.2" evidence="2"/>
<evidence type="ECO:0000256" key="3">
    <source>
        <dbReference type="ARBA" id="ARBA00022679"/>
    </source>
</evidence>
<comment type="pathway">
    <text evidence="1">Purine metabolism; IMP biosynthesis via de novo pathway; N(2)-formyl-N(1)-(5-phospho-D-ribosyl)glycinamide from N(1)-(5-phospho-D-ribosyl)glycinamide (10-formyl THF route): step 1/1.</text>
</comment>
<dbReference type="InterPro" id="IPR036477">
    <property type="entry name" value="Formyl_transf_N_sf"/>
</dbReference>
<organism evidence="6 7">
    <name type="scientific">Candidatus Taylorbacteria bacterium RIFCSPHIGHO2_02_FULL_45_35</name>
    <dbReference type="NCBI Taxonomy" id="1802311"/>
    <lineage>
        <taxon>Bacteria</taxon>
        <taxon>Candidatus Tayloriibacteriota</taxon>
    </lineage>
</organism>
<dbReference type="Gene3D" id="3.40.50.170">
    <property type="entry name" value="Formyl transferase, N-terminal domain"/>
    <property type="match status" value="1"/>
</dbReference>
<dbReference type="EMBL" id="MHRP01000050">
    <property type="protein sequence ID" value="OHA25368.1"/>
    <property type="molecule type" value="Genomic_DNA"/>
</dbReference>
<dbReference type="Pfam" id="PF00551">
    <property type="entry name" value="Formyl_trans_N"/>
    <property type="match status" value="1"/>
</dbReference>
<evidence type="ECO:0000256" key="4">
    <source>
        <dbReference type="ARBA" id="ARBA00022755"/>
    </source>
</evidence>
<comment type="caution">
    <text evidence="6">The sequence shown here is derived from an EMBL/GenBank/DDBJ whole genome shotgun (WGS) entry which is preliminary data.</text>
</comment>
<reference evidence="6 7" key="1">
    <citation type="journal article" date="2016" name="Nat. Commun.">
        <title>Thousands of microbial genomes shed light on interconnected biogeochemical processes in an aquifer system.</title>
        <authorList>
            <person name="Anantharaman K."/>
            <person name="Brown C.T."/>
            <person name="Hug L.A."/>
            <person name="Sharon I."/>
            <person name="Castelle C.J."/>
            <person name="Probst A.J."/>
            <person name="Thomas B.C."/>
            <person name="Singh A."/>
            <person name="Wilkins M.J."/>
            <person name="Karaoz U."/>
            <person name="Brodie E.L."/>
            <person name="Williams K.H."/>
            <person name="Hubbard S.S."/>
            <person name="Banfield J.F."/>
        </authorList>
    </citation>
    <scope>NUCLEOTIDE SEQUENCE [LARGE SCALE GENOMIC DNA]</scope>
</reference>
<evidence type="ECO:0000313" key="6">
    <source>
        <dbReference type="EMBL" id="OHA25368.1"/>
    </source>
</evidence>
<evidence type="ECO:0000256" key="1">
    <source>
        <dbReference type="ARBA" id="ARBA00005054"/>
    </source>
</evidence>
<dbReference type="PANTHER" id="PTHR43369:SF2">
    <property type="entry name" value="PHOSPHORIBOSYLGLYCINAMIDE FORMYLTRANSFERASE"/>
    <property type="match status" value="1"/>
</dbReference>
<dbReference type="GO" id="GO:0004644">
    <property type="term" value="F:phosphoribosylglycinamide formyltransferase activity"/>
    <property type="evidence" value="ECO:0007669"/>
    <property type="project" value="UniProtKB-EC"/>
</dbReference>
<dbReference type="PANTHER" id="PTHR43369">
    <property type="entry name" value="PHOSPHORIBOSYLGLYCINAMIDE FORMYLTRANSFERASE"/>
    <property type="match status" value="1"/>
</dbReference>
<proteinExistence type="predicted"/>